<dbReference type="KEGG" id="pyr:P186_1876"/>
<dbReference type="BioCyc" id="PSP1104324:GJSN-1834-MONOMER"/>
<name>G7VHI7_9CREN</name>
<sequence>MFASGAVNRICCLVVYSAAALASGYRVTVHLVNEGLVAFKKDVLPKLNTGDLETAIHPPMYTPYVETYIKNLKDAVAKGALKTWYDFLKDLKSQYGDRLKIYACPLASQLYGISKDQLVDVVDDVRGAEYFLEEVYGGVVMYL</sequence>
<accession>G7VHI7</accession>
<dbReference type="InterPro" id="IPR027396">
    <property type="entry name" value="DsrEFH-like"/>
</dbReference>
<dbReference type="SUPFAM" id="SSF75169">
    <property type="entry name" value="DsrEFH-like"/>
    <property type="match status" value="1"/>
</dbReference>
<dbReference type="AlphaFoldDB" id="G7VHI7"/>
<dbReference type="HOGENOM" id="CLU_094970_2_0_2"/>
<keyword evidence="2" id="KW-1185">Reference proteome</keyword>
<evidence type="ECO:0000313" key="2">
    <source>
        <dbReference type="Proteomes" id="UP000005867"/>
    </source>
</evidence>
<proteinExistence type="predicted"/>
<evidence type="ECO:0000313" key="1">
    <source>
        <dbReference type="EMBL" id="AET33278.1"/>
    </source>
</evidence>
<evidence type="ECO:0008006" key="3">
    <source>
        <dbReference type="Google" id="ProtNLM"/>
    </source>
</evidence>
<dbReference type="Proteomes" id="UP000005867">
    <property type="component" value="Chromosome"/>
</dbReference>
<reference evidence="1 2" key="1">
    <citation type="journal article" date="2012" name="J. Bacteriol.">
        <title>Complete genome sequence of strain 1860, a crenarchaeon of the genus pyrobaculum able to grow with various electron acceptors.</title>
        <authorList>
            <person name="Mardanov A.V."/>
            <person name="Gumerov V.M."/>
            <person name="Slobodkina G.B."/>
            <person name="Beletsky A.V."/>
            <person name="Bonch-Osmolovskaya E.A."/>
            <person name="Ravin N.V."/>
            <person name="Skryabin K.G."/>
        </authorList>
    </citation>
    <scope>NUCLEOTIDE SEQUENCE [LARGE SCALE GENOMIC DNA]</scope>
    <source>
        <strain evidence="1 2">1860</strain>
    </source>
</reference>
<protein>
    <recommendedName>
        <fullName evidence="3">Peroxiredoxin</fullName>
    </recommendedName>
</protein>
<dbReference type="EMBL" id="CP003098">
    <property type="protein sequence ID" value="AET33278.1"/>
    <property type="molecule type" value="Genomic_DNA"/>
</dbReference>
<dbReference type="STRING" id="1104324.P186_1876"/>
<dbReference type="Gene3D" id="3.40.1260.10">
    <property type="entry name" value="DsrEFH-like"/>
    <property type="match status" value="1"/>
</dbReference>
<dbReference type="PANTHER" id="PTHR34655">
    <property type="entry name" value="CONSERVED WITHIN P. AEROPHILUM"/>
    <property type="match status" value="1"/>
</dbReference>
<gene>
    <name evidence="1" type="ORF">P186_1876</name>
</gene>
<organism evidence="1 2">
    <name type="scientific">Pyrobaculum ferrireducens</name>
    <dbReference type="NCBI Taxonomy" id="1104324"/>
    <lineage>
        <taxon>Archaea</taxon>
        <taxon>Thermoproteota</taxon>
        <taxon>Thermoprotei</taxon>
        <taxon>Thermoproteales</taxon>
        <taxon>Thermoproteaceae</taxon>
        <taxon>Pyrobaculum</taxon>
    </lineage>
</organism>
<dbReference type="eggNOG" id="arCOG02064">
    <property type="taxonomic scope" value="Archaea"/>
</dbReference>
<dbReference type="PANTHER" id="PTHR34655:SF2">
    <property type="entry name" value="PEROXIREDOXIN FAMILY PROTEIN"/>
    <property type="match status" value="1"/>
</dbReference>